<dbReference type="OrthoDB" id="7875218at2"/>
<proteinExistence type="predicted"/>
<sequence>MLDLMSQLTNLKRPKLLVNAARFGQKDYRRKIHLKRVLGGAVPNKASAILMQLFDLENHQNTLRKTRDATYSAARHTDVLIALIAEHQHKQSL</sequence>
<accession>A0A1L9P2E0</accession>
<protein>
    <submittedName>
        <fullName evidence="1">Uncharacterized protein</fullName>
    </submittedName>
</protein>
<dbReference type="STRING" id="696762.PFRI_00490"/>
<comment type="caution">
    <text evidence="1">The sequence shown here is derived from an EMBL/GenBank/DDBJ whole genome shotgun (WGS) entry which is preliminary data.</text>
</comment>
<name>A0A1L9P2E0_9RHOB</name>
<dbReference type="RefSeq" id="WP_072628762.1">
    <property type="nucleotide sequence ID" value="NZ_JABBAN010000074.1"/>
</dbReference>
<dbReference type="Proteomes" id="UP000184514">
    <property type="component" value="Unassembled WGS sequence"/>
</dbReference>
<reference evidence="1 2" key="1">
    <citation type="submission" date="2016-10" db="EMBL/GenBank/DDBJ databases">
        <title>Genome sequence of Planktotalea frisia SH6-1.</title>
        <authorList>
            <person name="Poehlein A."/>
            <person name="Bakenhus I."/>
            <person name="Voget S."/>
            <person name="Brinkhoff T."/>
            <person name="Simon M."/>
        </authorList>
    </citation>
    <scope>NUCLEOTIDE SEQUENCE [LARGE SCALE GENOMIC DNA]</scope>
    <source>
        <strain evidence="1 2">SH6-1</strain>
    </source>
</reference>
<gene>
    <name evidence="1" type="ORF">PFRI_00490</name>
</gene>
<dbReference type="InterPro" id="IPR045516">
    <property type="entry name" value="DUF6477"/>
</dbReference>
<dbReference type="Pfam" id="PF20083">
    <property type="entry name" value="DUF6477"/>
    <property type="match status" value="1"/>
</dbReference>
<evidence type="ECO:0000313" key="1">
    <source>
        <dbReference type="EMBL" id="OJI95709.1"/>
    </source>
</evidence>
<dbReference type="EMBL" id="MLCB01000004">
    <property type="protein sequence ID" value="OJI95709.1"/>
    <property type="molecule type" value="Genomic_DNA"/>
</dbReference>
<dbReference type="AlphaFoldDB" id="A0A1L9P2E0"/>
<evidence type="ECO:0000313" key="2">
    <source>
        <dbReference type="Proteomes" id="UP000184514"/>
    </source>
</evidence>
<keyword evidence="2" id="KW-1185">Reference proteome</keyword>
<organism evidence="1 2">
    <name type="scientific">Planktotalea frisia</name>
    <dbReference type="NCBI Taxonomy" id="696762"/>
    <lineage>
        <taxon>Bacteria</taxon>
        <taxon>Pseudomonadati</taxon>
        <taxon>Pseudomonadota</taxon>
        <taxon>Alphaproteobacteria</taxon>
        <taxon>Rhodobacterales</taxon>
        <taxon>Paracoccaceae</taxon>
        <taxon>Planktotalea</taxon>
    </lineage>
</organism>